<dbReference type="GO" id="GO:0006303">
    <property type="term" value="P:double-strand break repair via nonhomologous end joining"/>
    <property type="evidence" value="ECO:0007669"/>
    <property type="project" value="InterPro"/>
</dbReference>
<dbReference type="OrthoDB" id="3249161at2759"/>
<accession>A0A3P7KXX2</accession>
<dbReference type="InterPro" id="IPR005160">
    <property type="entry name" value="Ku_C"/>
</dbReference>
<feature type="domain" description="Ku70/Ku80 C-terminal arm" evidence="3">
    <location>
        <begin position="138"/>
        <end position="210"/>
    </location>
</feature>
<gene>
    <name evidence="4" type="ORF">DILT_LOCUS5816</name>
</gene>
<evidence type="ECO:0000256" key="1">
    <source>
        <dbReference type="ARBA" id="ARBA00023125"/>
    </source>
</evidence>
<reference evidence="4 5" key="1">
    <citation type="submission" date="2018-11" db="EMBL/GenBank/DDBJ databases">
        <authorList>
            <consortium name="Pathogen Informatics"/>
        </authorList>
    </citation>
    <scope>NUCLEOTIDE SEQUENCE [LARGE SCALE GENOMIC DNA]</scope>
</reference>
<dbReference type="PANTHER" id="PTHR12604:SF2">
    <property type="entry name" value="X-RAY REPAIR CROSS-COMPLEMENTING PROTEIN 6"/>
    <property type="match status" value="1"/>
</dbReference>
<dbReference type="Gene3D" id="1.10.1600.10">
    <property type="match status" value="1"/>
</dbReference>
<dbReference type="Gene3D" id="2.40.290.10">
    <property type="match status" value="1"/>
</dbReference>
<dbReference type="AlphaFoldDB" id="A0A3P7KXX2"/>
<keyword evidence="1" id="KW-0238">DNA-binding</keyword>
<dbReference type="InterPro" id="IPR036361">
    <property type="entry name" value="SAP_dom_sf"/>
</dbReference>
<proteinExistence type="predicted"/>
<keyword evidence="5" id="KW-1185">Reference proteome</keyword>
<sequence>MRHLDVEWKRTRKQAIVKTNDLNQSGIELEVLPIKQEGVEFDMSIFYKASSKGSTLWFTTLLSVCLSKQVFALALYVPRRDVVPHIVALLPQAEKLGDSGTQLAPAGFHVIQLPILVIAVDEQVEAAKAIIKNLMIPYDVETVANPRLLKHYAELEALALERQAAGTVADHTLPNMSAIKRRAGENLKSLQQAVGLLSNVEKTANKKKKIVDDSGKGSELTASELQKLSQSPGGLAKMTVPSLKQGVSLLKLKPASTRKNDLVEAIQSYFQS</sequence>
<feature type="domain" description="Ku" evidence="2">
    <location>
        <begin position="49"/>
        <end position="114"/>
    </location>
</feature>
<dbReference type="GO" id="GO:0000723">
    <property type="term" value="P:telomere maintenance"/>
    <property type="evidence" value="ECO:0007669"/>
    <property type="project" value="TreeGrafter"/>
</dbReference>
<dbReference type="Gene3D" id="1.10.720.30">
    <property type="entry name" value="SAP domain"/>
    <property type="match status" value="1"/>
</dbReference>
<evidence type="ECO:0000259" key="2">
    <source>
        <dbReference type="Pfam" id="PF02735"/>
    </source>
</evidence>
<dbReference type="GO" id="GO:0003690">
    <property type="term" value="F:double-stranded DNA binding"/>
    <property type="evidence" value="ECO:0007669"/>
    <property type="project" value="TreeGrafter"/>
</dbReference>
<dbReference type="GO" id="GO:0043564">
    <property type="term" value="C:Ku70:Ku80 complex"/>
    <property type="evidence" value="ECO:0007669"/>
    <property type="project" value="TreeGrafter"/>
</dbReference>
<dbReference type="Pfam" id="PF03730">
    <property type="entry name" value="Ku_C"/>
    <property type="match status" value="1"/>
</dbReference>
<dbReference type="PANTHER" id="PTHR12604">
    <property type="entry name" value="KU AUTOANTIGEN DNA HELICASE"/>
    <property type="match status" value="1"/>
</dbReference>
<dbReference type="GO" id="GO:0042162">
    <property type="term" value="F:telomeric DNA binding"/>
    <property type="evidence" value="ECO:0007669"/>
    <property type="project" value="TreeGrafter"/>
</dbReference>
<dbReference type="SUPFAM" id="SSF100939">
    <property type="entry name" value="SPOC domain-like"/>
    <property type="match status" value="1"/>
</dbReference>
<protein>
    <submittedName>
        <fullName evidence="4">Uncharacterized protein</fullName>
    </submittedName>
</protein>
<evidence type="ECO:0000259" key="3">
    <source>
        <dbReference type="Pfam" id="PF03730"/>
    </source>
</evidence>
<name>A0A3P7KXX2_DIBLA</name>
<dbReference type="Pfam" id="PF02735">
    <property type="entry name" value="Ku"/>
    <property type="match status" value="1"/>
</dbReference>
<dbReference type="GO" id="GO:0003678">
    <property type="term" value="F:DNA helicase activity"/>
    <property type="evidence" value="ECO:0007669"/>
    <property type="project" value="InterPro"/>
</dbReference>
<evidence type="ECO:0000313" key="5">
    <source>
        <dbReference type="Proteomes" id="UP000281553"/>
    </source>
</evidence>
<dbReference type="EMBL" id="UYRU01048210">
    <property type="protein sequence ID" value="VDN09985.1"/>
    <property type="molecule type" value="Genomic_DNA"/>
</dbReference>
<organism evidence="4 5">
    <name type="scientific">Dibothriocephalus latus</name>
    <name type="common">Fish tapeworm</name>
    <name type="synonym">Diphyllobothrium latum</name>
    <dbReference type="NCBI Taxonomy" id="60516"/>
    <lineage>
        <taxon>Eukaryota</taxon>
        <taxon>Metazoa</taxon>
        <taxon>Spiralia</taxon>
        <taxon>Lophotrochozoa</taxon>
        <taxon>Platyhelminthes</taxon>
        <taxon>Cestoda</taxon>
        <taxon>Eucestoda</taxon>
        <taxon>Diphyllobothriidea</taxon>
        <taxon>Diphyllobothriidae</taxon>
        <taxon>Dibothriocephalus</taxon>
    </lineage>
</organism>
<evidence type="ECO:0000313" key="4">
    <source>
        <dbReference type="EMBL" id="VDN09985.1"/>
    </source>
</evidence>
<dbReference type="InterPro" id="IPR006164">
    <property type="entry name" value="DNA_bd_Ku70/Ku80"/>
</dbReference>
<dbReference type="InterPro" id="IPR016194">
    <property type="entry name" value="SPOC-like_C_dom_sf"/>
</dbReference>
<dbReference type="Proteomes" id="UP000281553">
    <property type="component" value="Unassembled WGS sequence"/>
</dbReference>